<dbReference type="PANTHER" id="PTHR16138">
    <property type="entry name" value="MYCOPHENOLIC ACID ACYL-GLUCURONIDE ESTERASE, MITOCHONDRIAL"/>
    <property type="match status" value="1"/>
</dbReference>
<evidence type="ECO:0000256" key="6">
    <source>
        <dbReference type="ARBA" id="ARBA00041520"/>
    </source>
</evidence>
<evidence type="ECO:0000313" key="14">
    <source>
        <dbReference type="Proteomes" id="UP000199415"/>
    </source>
</evidence>
<proteinExistence type="predicted"/>
<dbReference type="RefSeq" id="WP_090020018.1">
    <property type="nucleotide sequence ID" value="NZ_FNCE01000006.1"/>
</dbReference>
<reference evidence="13 14" key="1">
    <citation type="submission" date="2016-10" db="EMBL/GenBank/DDBJ databases">
        <authorList>
            <person name="de Groot N.N."/>
        </authorList>
    </citation>
    <scope>NUCLEOTIDE SEQUENCE [LARGE SCALE GENOMIC DNA]</scope>
    <source>
        <strain evidence="13 14">DSM 25584</strain>
    </source>
</reference>
<dbReference type="Proteomes" id="UP000199415">
    <property type="component" value="Unassembled WGS sequence"/>
</dbReference>
<comment type="catalytic activity">
    <reaction evidence="11">
        <text>mycophenolic acid O-acyl-beta-D-glucuronide + H2O = mycophenolate + D-glucuronate + H(+)</text>
        <dbReference type="Rhea" id="RHEA:34179"/>
        <dbReference type="ChEBI" id="CHEBI:15377"/>
        <dbReference type="ChEBI" id="CHEBI:15378"/>
        <dbReference type="ChEBI" id="CHEBI:58720"/>
        <dbReference type="ChEBI" id="CHEBI:62932"/>
        <dbReference type="ChEBI" id="CHEBI:66982"/>
        <dbReference type="EC" id="3.1.1.93"/>
    </reaction>
    <physiologicalReaction direction="left-to-right" evidence="11">
        <dbReference type="Rhea" id="RHEA:34180"/>
    </physiologicalReaction>
</comment>
<keyword evidence="3" id="KW-0809">Transit peptide</keyword>
<dbReference type="InterPro" id="IPR052382">
    <property type="entry name" value="ABHD10_acyl-thioesterase"/>
</dbReference>
<evidence type="ECO:0000256" key="10">
    <source>
        <dbReference type="ARBA" id="ARBA00047409"/>
    </source>
</evidence>
<accession>A0A1G7RYJ0</accession>
<evidence type="ECO:0000256" key="1">
    <source>
        <dbReference type="ARBA" id="ARBA00012423"/>
    </source>
</evidence>
<keyword evidence="2" id="KW-0378">Hydrolase</keyword>
<dbReference type="EC" id="3.1.1.93" evidence="4"/>
<feature type="domain" description="AB hydrolase-1" evidence="12">
    <location>
        <begin position="30"/>
        <end position="152"/>
    </location>
</feature>
<evidence type="ECO:0000256" key="9">
    <source>
        <dbReference type="ARBA" id="ARBA00046047"/>
    </source>
</evidence>
<organism evidence="13 14">
    <name type="scientific">Limimonas halophila</name>
    <dbReference type="NCBI Taxonomy" id="1082479"/>
    <lineage>
        <taxon>Bacteria</taxon>
        <taxon>Pseudomonadati</taxon>
        <taxon>Pseudomonadota</taxon>
        <taxon>Alphaproteobacteria</taxon>
        <taxon>Rhodospirillales</taxon>
        <taxon>Rhodovibrionaceae</taxon>
        <taxon>Limimonas</taxon>
    </lineage>
</organism>
<protein>
    <recommendedName>
        <fullName evidence="5">Palmitoyl-protein thioesterase ABHD10, mitochondrial</fullName>
        <ecNumber evidence="4">3.1.1.93</ecNumber>
        <ecNumber evidence="1">3.1.2.22</ecNumber>
    </recommendedName>
    <alternativeName>
        <fullName evidence="7">Acyl-protein thioesterase ABHD10</fullName>
    </alternativeName>
    <alternativeName>
        <fullName evidence="8">Alpha/beta hydrolase domain-containing protein 10</fullName>
    </alternativeName>
    <alternativeName>
        <fullName evidence="6">Mycophenolic acid acyl-glucuronide esterase, mitochondrial</fullName>
    </alternativeName>
</protein>
<evidence type="ECO:0000256" key="11">
    <source>
        <dbReference type="ARBA" id="ARBA00047972"/>
    </source>
</evidence>
<evidence type="ECO:0000256" key="8">
    <source>
        <dbReference type="ARBA" id="ARBA00042704"/>
    </source>
</evidence>
<dbReference type="SUPFAM" id="SSF53474">
    <property type="entry name" value="alpha/beta-Hydrolases"/>
    <property type="match status" value="1"/>
</dbReference>
<gene>
    <name evidence="13" type="ORF">SAMN05216241_10650</name>
</gene>
<dbReference type="GO" id="GO:0004553">
    <property type="term" value="F:hydrolase activity, hydrolyzing O-glycosyl compounds"/>
    <property type="evidence" value="ECO:0007669"/>
    <property type="project" value="TreeGrafter"/>
</dbReference>
<dbReference type="OrthoDB" id="9813296at2"/>
<dbReference type="STRING" id="1082479.SAMN05216241_10650"/>
<keyword evidence="14" id="KW-1185">Reference proteome</keyword>
<dbReference type="PANTHER" id="PTHR16138:SF7">
    <property type="entry name" value="PALMITOYL-PROTEIN THIOESTERASE ABHD10, MITOCHONDRIAL"/>
    <property type="match status" value="1"/>
</dbReference>
<comment type="catalytic activity">
    <reaction evidence="10">
        <text>S-hexadecanoyl-L-cysteinyl-[protein] + H2O = L-cysteinyl-[protein] + hexadecanoate + H(+)</text>
        <dbReference type="Rhea" id="RHEA:19233"/>
        <dbReference type="Rhea" id="RHEA-COMP:10131"/>
        <dbReference type="Rhea" id="RHEA-COMP:11032"/>
        <dbReference type="ChEBI" id="CHEBI:7896"/>
        <dbReference type="ChEBI" id="CHEBI:15377"/>
        <dbReference type="ChEBI" id="CHEBI:15378"/>
        <dbReference type="ChEBI" id="CHEBI:29950"/>
        <dbReference type="ChEBI" id="CHEBI:74151"/>
        <dbReference type="EC" id="3.1.2.22"/>
    </reaction>
    <physiologicalReaction direction="left-to-right" evidence="10">
        <dbReference type="Rhea" id="RHEA:19234"/>
    </physiologicalReaction>
</comment>
<dbReference type="EC" id="3.1.2.22" evidence="1"/>
<comment type="function">
    <text evidence="9">Acts as an acyl-protein thioesterase that hydrolyzes fatty acids from acylated residues in proteins. Regulates the mitochondrial S-depalmitoylation of the nucleophilic active site residue of peroxiredoxin-5/PRDX5, a key antioxidant protein, therefore modulating mitochondrial antioxidant ability. Also catalyzes the deglucuronidation of mycophenolic acid acyl-glucuronide, an active metabolite of the immunosuppressant drug mycophenolate.</text>
</comment>
<evidence type="ECO:0000256" key="7">
    <source>
        <dbReference type="ARBA" id="ARBA00042645"/>
    </source>
</evidence>
<evidence type="ECO:0000256" key="5">
    <source>
        <dbReference type="ARBA" id="ARBA00039314"/>
    </source>
</evidence>
<name>A0A1G7RYJ0_9PROT</name>
<evidence type="ECO:0000256" key="4">
    <source>
        <dbReference type="ARBA" id="ARBA00039132"/>
    </source>
</evidence>
<dbReference type="AlphaFoldDB" id="A0A1G7RYJ0"/>
<dbReference type="InterPro" id="IPR000073">
    <property type="entry name" value="AB_hydrolase_1"/>
</dbReference>
<dbReference type="Pfam" id="PF00561">
    <property type="entry name" value="Abhydrolase_1"/>
    <property type="match status" value="1"/>
</dbReference>
<dbReference type="InterPro" id="IPR029058">
    <property type="entry name" value="AB_hydrolase_fold"/>
</dbReference>
<dbReference type="GO" id="GO:0102390">
    <property type="term" value="F:mycophenolic acid acyl-glucuronide esterase activity"/>
    <property type="evidence" value="ECO:0007669"/>
    <property type="project" value="UniProtKB-EC"/>
</dbReference>
<dbReference type="GO" id="GO:0008474">
    <property type="term" value="F:palmitoyl-(protein) hydrolase activity"/>
    <property type="evidence" value="ECO:0007669"/>
    <property type="project" value="UniProtKB-EC"/>
</dbReference>
<dbReference type="EMBL" id="FNCE01000006">
    <property type="protein sequence ID" value="SDG15835.1"/>
    <property type="molecule type" value="Genomic_DNA"/>
</dbReference>
<evidence type="ECO:0000256" key="2">
    <source>
        <dbReference type="ARBA" id="ARBA00022801"/>
    </source>
</evidence>
<evidence type="ECO:0000313" key="13">
    <source>
        <dbReference type="EMBL" id="SDG15835.1"/>
    </source>
</evidence>
<dbReference type="PRINTS" id="PR00111">
    <property type="entry name" value="ABHYDROLASE"/>
</dbReference>
<dbReference type="Gene3D" id="3.40.50.1820">
    <property type="entry name" value="alpha/beta hydrolase"/>
    <property type="match status" value="1"/>
</dbReference>
<evidence type="ECO:0000259" key="12">
    <source>
        <dbReference type="Pfam" id="PF00561"/>
    </source>
</evidence>
<evidence type="ECO:0000256" key="3">
    <source>
        <dbReference type="ARBA" id="ARBA00022946"/>
    </source>
</evidence>
<sequence length="255" mass="27377">MSDTAAPAYLDTGHGARIAHHRTPGAAPGIVFLGGFASDMDGTKATALEAYARERGRAFVRFDYQGHGQSSGRFVDGTVSAWLADSLAVLDHLTEGPQVLVGSSMGGCMMLLAALQRPERVAALVGLAAAPDFTEDLLLPTLDEAARETLAREGVYNMPSPYGDPVPLSKALVDDGRKHLLLRDTIDLTCPVRLIHGMRDDDVPWHWSLKTQAALASEDVEVTLVKNADHRLSAPADLRRLERTLDGLNEVVATC</sequence>